<gene>
    <name evidence="1" type="ORF">EJ04DRAFT_56352</name>
</gene>
<keyword evidence="2" id="KW-1185">Reference proteome</keyword>
<evidence type="ECO:0000313" key="1">
    <source>
        <dbReference type="EMBL" id="KAF2729946.1"/>
    </source>
</evidence>
<evidence type="ECO:0000313" key="2">
    <source>
        <dbReference type="Proteomes" id="UP000799444"/>
    </source>
</evidence>
<accession>A0A9P4UYD7</accession>
<proteinExistence type="predicted"/>
<dbReference type="EMBL" id="ML996230">
    <property type="protein sequence ID" value="KAF2729946.1"/>
    <property type="molecule type" value="Genomic_DNA"/>
</dbReference>
<dbReference type="AlphaFoldDB" id="A0A9P4UYD7"/>
<dbReference type="Proteomes" id="UP000799444">
    <property type="component" value="Unassembled WGS sequence"/>
</dbReference>
<name>A0A9P4UYD7_9PLEO</name>
<sequence>MMRVGPYYLTLRRATINVLDHGKLGEIATRRIRLEWPFAGLCHLAERLRLCRVTLFKDVSLFGHDWTQANSFVLVASWQNGRHAICGRHSLIACYRSLVVGNPRVILVRSTGRTSAVPVGRGVVGRRMVPDHGACVDMVAGCRSEARRVCHDVGVAGWTKLLRLETVGSDDTVSFQAHSKPQDQLVDAADDSGRPLKCSSGVLDKATCSLRAIGSHV</sequence>
<reference evidence="1" key="1">
    <citation type="journal article" date="2020" name="Stud. Mycol.">
        <title>101 Dothideomycetes genomes: a test case for predicting lifestyles and emergence of pathogens.</title>
        <authorList>
            <person name="Haridas S."/>
            <person name="Albert R."/>
            <person name="Binder M."/>
            <person name="Bloem J."/>
            <person name="Labutti K."/>
            <person name="Salamov A."/>
            <person name="Andreopoulos B."/>
            <person name="Baker S."/>
            <person name="Barry K."/>
            <person name="Bills G."/>
            <person name="Bluhm B."/>
            <person name="Cannon C."/>
            <person name="Castanera R."/>
            <person name="Culley D."/>
            <person name="Daum C."/>
            <person name="Ezra D."/>
            <person name="Gonzalez J."/>
            <person name="Henrissat B."/>
            <person name="Kuo A."/>
            <person name="Liang C."/>
            <person name="Lipzen A."/>
            <person name="Lutzoni F."/>
            <person name="Magnuson J."/>
            <person name="Mondo S."/>
            <person name="Nolan M."/>
            <person name="Ohm R."/>
            <person name="Pangilinan J."/>
            <person name="Park H.-J."/>
            <person name="Ramirez L."/>
            <person name="Alfaro M."/>
            <person name="Sun H."/>
            <person name="Tritt A."/>
            <person name="Yoshinaga Y."/>
            <person name="Zwiers L.-H."/>
            <person name="Turgeon B."/>
            <person name="Goodwin S."/>
            <person name="Spatafora J."/>
            <person name="Crous P."/>
            <person name="Grigoriev I."/>
        </authorList>
    </citation>
    <scope>NUCLEOTIDE SEQUENCE</scope>
    <source>
        <strain evidence="1">CBS 125425</strain>
    </source>
</reference>
<organism evidence="1 2">
    <name type="scientific">Polyplosphaeria fusca</name>
    <dbReference type="NCBI Taxonomy" id="682080"/>
    <lineage>
        <taxon>Eukaryota</taxon>
        <taxon>Fungi</taxon>
        <taxon>Dikarya</taxon>
        <taxon>Ascomycota</taxon>
        <taxon>Pezizomycotina</taxon>
        <taxon>Dothideomycetes</taxon>
        <taxon>Pleosporomycetidae</taxon>
        <taxon>Pleosporales</taxon>
        <taxon>Tetraplosphaeriaceae</taxon>
        <taxon>Polyplosphaeria</taxon>
    </lineage>
</organism>
<protein>
    <submittedName>
        <fullName evidence="1">Uncharacterized protein</fullName>
    </submittedName>
</protein>
<comment type="caution">
    <text evidence="1">The sequence shown here is derived from an EMBL/GenBank/DDBJ whole genome shotgun (WGS) entry which is preliminary data.</text>
</comment>